<sequence>MTMNRRDLLKLFGGSLVVMQSPQLLISSANATSYSKTEQPLFIWVMLRGALDSLHTVIPEFDENYIKHRPKLAKQLGTGLPLEKGFSLNPALAELHSWYQNSELLPIVAVGSGYHGRSHFDGQDFLESGQSKVNSNAIDTHSGWLGRTLQMSAYHHKAIAIDQTVPISLRGSDDVNAWYPSNAKDVGDDIYSALMNMYQDSPKLSMSLQKGLELQKNAMAQQSGKQRTKFANLTKACANLLLADNKLSCAVLELGGWDTHNNQHGRLARQLKELDDGLASLKAQLGERWQHTVVAVATEFGRTVKENGTGGSDHGSAACMLLAGGAIKGGRILGDWPGLAKSELFEGRDLMPTSNSLQWLATVLAQHWQIKPAHMPALFGGLQTYSEQLV</sequence>
<evidence type="ECO:0000313" key="2">
    <source>
        <dbReference type="Proteomes" id="UP000291106"/>
    </source>
</evidence>
<evidence type="ECO:0000313" key="1">
    <source>
        <dbReference type="EMBL" id="QBF83548.1"/>
    </source>
</evidence>
<proteinExistence type="predicted"/>
<dbReference type="PANTHER" id="PTHR43737">
    <property type="entry name" value="BLL7424 PROTEIN"/>
    <property type="match status" value="1"/>
</dbReference>
<dbReference type="PANTHER" id="PTHR43737:SF1">
    <property type="entry name" value="DUF1501 DOMAIN-CONTAINING PROTEIN"/>
    <property type="match status" value="1"/>
</dbReference>
<dbReference type="AlphaFoldDB" id="A0A411PJ81"/>
<dbReference type="Pfam" id="PF07394">
    <property type="entry name" value="DUF1501"/>
    <property type="match status" value="1"/>
</dbReference>
<reference evidence="1 2" key="1">
    <citation type="submission" date="2019-02" db="EMBL/GenBank/DDBJ databases">
        <title>Shewanella sp. D4-2 isolated from Dokdo Island.</title>
        <authorList>
            <person name="Baek K."/>
        </authorList>
    </citation>
    <scope>NUCLEOTIDE SEQUENCE [LARGE SCALE GENOMIC DNA]</scope>
    <source>
        <strain evidence="1 2">D4-2</strain>
    </source>
</reference>
<dbReference type="InterPro" id="IPR010869">
    <property type="entry name" value="DUF1501"/>
</dbReference>
<dbReference type="PROSITE" id="PS51318">
    <property type="entry name" value="TAT"/>
    <property type="match status" value="1"/>
</dbReference>
<accession>A0A411PJ81</accession>
<protein>
    <submittedName>
        <fullName evidence="1">DUF1501 domain-containing protein</fullName>
    </submittedName>
</protein>
<dbReference type="KEGG" id="smai:EXU30_13235"/>
<dbReference type="Proteomes" id="UP000291106">
    <property type="component" value="Chromosome"/>
</dbReference>
<name>A0A411PJ81_9GAMM</name>
<keyword evidence="2" id="KW-1185">Reference proteome</keyword>
<dbReference type="EMBL" id="CP036200">
    <property type="protein sequence ID" value="QBF83548.1"/>
    <property type="molecule type" value="Genomic_DNA"/>
</dbReference>
<organism evidence="1 2">
    <name type="scientific">Shewanella maritima</name>
    <dbReference type="NCBI Taxonomy" id="2520507"/>
    <lineage>
        <taxon>Bacteria</taxon>
        <taxon>Pseudomonadati</taxon>
        <taxon>Pseudomonadota</taxon>
        <taxon>Gammaproteobacteria</taxon>
        <taxon>Alteromonadales</taxon>
        <taxon>Shewanellaceae</taxon>
        <taxon>Shewanella</taxon>
    </lineage>
</organism>
<dbReference type="OrthoDB" id="9779968at2"/>
<gene>
    <name evidence="1" type="ORF">EXU30_13235</name>
</gene>
<dbReference type="InterPro" id="IPR006311">
    <property type="entry name" value="TAT_signal"/>
</dbReference>